<dbReference type="InterPro" id="IPR050906">
    <property type="entry name" value="Notch_signaling"/>
</dbReference>
<dbReference type="PROSITE" id="PS01186">
    <property type="entry name" value="EGF_2"/>
    <property type="match status" value="1"/>
</dbReference>
<keyword evidence="4" id="KW-1133">Transmembrane helix</keyword>
<dbReference type="PANTHER" id="PTHR24044">
    <property type="entry name" value="NOTCH LIGAND FAMILY MEMBER"/>
    <property type="match status" value="1"/>
</dbReference>
<dbReference type="AlphaFoldDB" id="A0A4U5N1B1"/>
<comment type="caution">
    <text evidence="6">The sequence shown here is derived from an EMBL/GenBank/DDBJ whole genome shotgun (WGS) entry which is preliminary data.</text>
</comment>
<feature type="compositionally biased region" description="Low complexity" evidence="3">
    <location>
        <begin position="106"/>
        <end position="144"/>
    </location>
</feature>
<feature type="region of interest" description="Disordered" evidence="3">
    <location>
        <begin position="106"/>
        <end position="405"/>
    </location>
</feature>
<dbReference type="InterPro" id="IPR000152">
    <property type="entry name" value="EGF-type_Asp/Asn_hydroxyl_site"/>
</dbReference>
<organism evidence="6 7">
    <name type="scientific">Steinernema carpocapsae</name>
    <name type="common">Entomopathogenic nematode</name>
    <dbReference type="NCBI Taxonomy" id="34508"/>
    <lineage>
        <taxon>Eukaryota</taxon>
        <taxon>Metazoa</taxon>
        <taxon>Ecdysozoa</taxon>
        <taxon>Nematoda</taxon>
        <taxon>Chromadorea</taxon>
        <taxon>Rhabditida</taxon>
        <taxon>Tylenchina</taxon>
        <taxon>Panagrolaimomorpha</taxon>
        <taxon>Strongyloidoidea</taxon>
        <taxon>Steinernematidae</taxon>
        <taxon>Steinernema</taxon>
    </lineage>
</organism>
<proteinExistence type="predicted"/>
<keyword evidence="1 2" id="KW-1015">Disulfide bond</keyword>
<feature type="compositionally biased region" description="Low complexity" evidence="3">
    <location>
        <begin position="500"/>
        <end position="513"/>
    </location>
</feature>
<feature type="compositionally biased region" description="Polar residues" evidence="3">
    <location>
        <begin position="145"/>
        <end position="157"/>
    </location>
</feature>
<keyword evidence="7" id="KW-1185">Reference proteome</keyword>
<evidence type="ECO:0000256" key="4">
    <source>
        <dbReference type="SAM" id="Phobius"/>
    </source>
</evidence>
<evidence type="ECO:0000256" key="3">
    <source>
        <dbReference type="SAM" id="MobiDB-lite"/>
    </source>
</evidence>
<keyword evidence="4" id="KW-0812">Transmembrane</keyword>
<evidence type="ECO:0000313" key="7">
    <source>
        <dbReference type="Proteomes" id="UP000298663"/>
    </source>
</evidence>
<evidence type="ECO:0000256" key="2">
    <source>
        <dbReference type="PROSITE-ProRule" id="PRU00076"/>
    </source>
</evidence>
<reference evidence="6 7" key="1">
    <citation type="journal article" date="2015" name="Genome Biol.">
        <title>Comparative genomics of Steinernema reveals deeply conserved gene regulatory networks.</title>
        <authorList>
            <person name="Dillman A.R."/>
            <person name="Macchietto M."/>
            <person name="Porter C.F."/>
            <person name="Rogers A."/>
            <person name="Williams B."/>
            <person name="Antoshechkin I."/>
            <person name="Lee M.M."/>
            <person name="Goodwin Z."/>
            <person name="Lu X."/>
            <person name="Lewis E.E."/>
            <person name="Goodrich-Blair H."/>
            <person name="Stock S.P."/>
            <person name="Adams B.J."/>
            <person name="Sternberg P.W."/>
            <person name="Mortazavi A."/>
        </authorList>
    </citation>
    <scope>NUCLEOTIDE SEQUENCE [LARGE SCALE GENOMIC DNA]</scope>
    <source>
        <strain evidence="6 7">ALL</strain>
    </source>
</reference>
<dbReference type="STRING" id="34508.A0A4U5N1B1"/>
<feature type="region of interest" description="Disordered" evidence="3">
    <location>
        <begin position="449"/>
        <end position="584"/>
    </location>
</feature>
<feature type="transmembrane region" description="Helical" evidence="4">
    <location>
        <begin position="1016"/>
        <end position="1035"/>
    </location>
</feature>
<feature type="compositionally biased region" description="Polar residues" evidence="3">
    <location>
        <begin position="390"/>
        <end position="401"/>
    </location>
</feature>
<gene>
    <name evidence="6" type="ORF">L596_017320</name>
</gene>
<keyword evidence="4" id="KW-0472">Membrane</keyword>
<dbReference type="InterPro" id="IPR000742">
    <property type="entry name" value="EGF"/>
</dbReference>
<name>A0A4U5N1B1_STECR</name>
<feature type="compositionally biased region" description="Basic and acidic residues" evidence="3">
    <location>
        <begin position="298"/>
        <end position="309"/>
    </location>
</feature>
<dbReference type="Gene3D" id="2.10.25.10">
    <property type="entry name" value="Laminin"/>
    <property type="match status" value="1"/>
</dbReference>
<dbReference type="PROSITE" id="PS00022">
    <property type="entry name" value="EGF_1"/>
    <property type="match status" value="1"/>
</dbReference>
<protein>
    <recommendedName>
        <fullName evidence="5">EGF-like domain-containing protein</fullName>
    </recommendedName>
</protein>
<feature type="compositionally biased region" description="Low complexity" evidence="3">
    <location>
        <begin position="158"/>
        <end position="184"/>
    </location>
</feature>
<keyword evidence="2" id="KW-0245">EGF-like domain</keyword>
<feature type="region of interest" description="Disordered" evidence="3">
    <location>
        <begin position="41"/>
        <end position="73"/>
    </location>
</feature>
<dbReference type="Proteomes" id="UP000298663">
    <property type="component" value="Unassembled WGS sequence"/>
</dbReference>
<sequence length="1278" mass="143117">MRIPYESSHQARFFEVPQCHVIWTDETTTVISTTPEIHATSTTLNSTTPELTTTSTEETTIAEKTTPWSPTCSVIVDEATTTTDSSSTSQETSKRISVVNQLINSVTTEGSTTEGPTSTSVDSTSALSSEPSTASSTEPFSSSPGLTSTSTDFTDYGSSSVESTTSDSSSTSTESLSTEYSSSTAENTSLPDISTTTHDDNTSPISSIDTSTRDSATTDPEKSTKAGTTKPEVATTGTASSQSPSAYDTLDMTSTASTSEETTQRPTSGKMDSATSSALLTPSTSPTEPSTRGMPKAESAKETKYTTKEKTKRPPTSTAEATNETTQNKVTIRQATEALADLPSVDPEEPEASTTNVEQPSPTPATIKEPSTSEELRMTREGTTQKDRTNTSQEDLTTTPDARNGNFYCTYGIHANIEADHSTCSYVFKQSRRSPDRSFNSDTFRIFDLEPRDPHRSPDPKRTRPPTLRFCFAPRESTSTVFTTPAPPTTDLSTISERIPATSPASTDSTTTTEDNRRKCFLPPTPTESTTAGPISPSPNTPEENLPRVTQSLNGNETESSGWEEDTTTPQTTETTTEDEEMLTVSETKCATACEDGWTEGETGCFRAMNLSEPTPYLNLSGNCSQMGQAFPSIFDFGRLANYELFRNLSASVVPKREFVFMEHLQDGMYRLNRTVQAVNVTRFIFAGIQFLNTTETKVEPVAMAICKTPKFCKQPRCNLTEYLLAPSALNLYRSKDGEDLFVIGQQLFITCNVTDKRIQITCHQRGFFNPHPDILNCQISEEEQENERKREEVKTKYEGYFKNETIRNCDKCHKDGTQRCVNNGDDTFSCGCMKGWIGTYCDKSPDFCASGNKCQNGGECVNYVTHFYCNCKGNFKRLDCSLNVERIDYKNPVIKRTFAPVTIILAALTVLFFALALFNTFVGKSHPQHHTQTLKLWSLFIACALSAVYRHPDITDMDRYLACRWFNWLITLAWEFGLVCWCFESHLCWGAMKNDWFNKWGSNGKWHLFDHNRGPAIFAIIFVFSTLSNCLFWDQVRHSWSCMGTLHSDGVPHLIFNFGFTFCIVLATIGYSSMANHFKRNNWCNNTRKYRTSVDDPFEYGRHMEVCEKNTEFTMVGVICHYCTWILAVFANDLYDPMATDLFIVTAVIYFVWILLQLLQTNNVVLEHFKMFAIKRLPYSWAPKTNYATLFSCDETIAREQPARWKKMQASKTKQDADKNEVKRKNARIKNKKLLMFWDEDREEEAEAAANGEKIEKYWWEKDDLGSSEVSTIFWHS</sequence>
<dbReference type="PROSITE" id="PS50026">
    <property type="entry name" value="EGF_3"/>
    <property type="match status" value="1"/>
</dbReference>
<feature type="compositionally biased region" description="Basic and acidic residues" evidence="3">
    <location>
        <begin position="449"/>
        <end position="462"/>
    </location>
</feature>
<feature type="transmembrane region" description="Helical" evidence="4">
    <location>
        <begin position="899"/>
        <end position="923"/>
    </location>
</feature>
<dbReference type="SUPFAM" id="SSF57196">
    <property type="entry name" value="EGF/Laminin"/>
    <property type="match status" value="1"/>
</dbReference>
<comment type="caution">
    <text evidence="2">Lacks conserved residue(s) required for the propagation of feature annotation.</text>
</comment>
<feature type="compositionally biased region" description="Basic and acidic residues" evidence="3">
    <location>
        <begin position="374"/>
        <end position="389"/>
    </location>
</feature>
<feature type="compositionally biased region" description="Polar residues" evidence="3">
    <location>
        <begin position="319"/>
        <end position="334"/>
    </location>
</feature>
<feature type="transmembrane region" description="Helical" evidence="4">
    <location>
        <begin position="966"/>
        <end position="984"/>
    </location>
</feature>
<dbReference type="GO" id="GO:0005112">
    <property type="term" value="F:Notch binding"/>
    <property type="evidence" value="ECO:0007669"/>
    <property type="project" value="TreeGrafter"/>
</dbReference>
<feature type="compositionally biased region" description="Low complexity" evidence="3">
    <location>
        <begin position="273"/>
        <end position="291"/>
    </location>
</feature>
<feature type="domain" description="EGF-like" evidence="5">
    <location>
        <begin position="845"/>
        <end position="882"/>
    </location>
</feature>
<accession>A0A4U5N1B1</accession>
<dbReference type="OrthoDB" id="6515930at2759"/>
<evidence type="ECO:0000259" key="5">
    <source>
        <dbReference type="PROSITE" id="PS50026"/>
    </source>
</evidence>
<feature type="transmembrane region" description="Helical" evidence="4">
    <location>
        <begin position="1055"/>
        <end position="1073"/>
    </location>
</feature>
<dbReference type="CDD" id="cd00054">
    <property type="entry name" value="EGF_CA"/>
    <property type="match status" value="1"/>
</dbReference>
<dbReference type="PANTHER" id="PTHR24044:SF417">
    <property type="entry name" value="WEARY, ISOFORM B"/>
    <property type="match status" value="1"/>
</dbReference>
<feature type="compositionally biased region" description="Polar residues" evidence="3">
    <location>
        <begin position="548"/>
        <end position="561"/>
    </location>
</feature>
<evidence type="ECO:0000256" key="1">
    <source>
        <dbReference type="ARBA" id="ARBA00023157"/>
    </source>
</evidence>
<feature type="transmembrane region" description="Helical" evidence="4">
    <location>
        <begin position="1114"/>
        <end position="1132"/>
    </location>
</feature>
<dbReference type="SMART" id="SM00181">
    <property type="entry name" value="EGF"/>
    <property type="match status" value="2"/>
</dbReference>
<feature type="compositionally biased region" description="Polar residues" evidence="3">
    <location>
        <begin position="235"/>
        <end position="246"/>
    </location>
</feature>
<feature type="compositionally biased region" description="Polar residues" evidence="3">
    <location>
        <begin position="185"/>
        <end position="218"/>
    </location>
</feature>
<reference evidence="6 7" key="2">
    <citation type="journal article" date="2019" name="G3 (Bethesda)">
        <title>Hybrid Assembly of the Genome of the Entomopathogenic Nematode Steinernema carpocapsae Identifies the X-Chromosome.</title>
        <authorList>
            <person name="Serra L."/>
            <person name="Macchietto M."/>
            <person name="Macias-Munoz A."/>
            <person name="McGill C.J."/>
            <person name="Rodriguez I.M."/>
            <person name="Rodriguez B."/>
            <person name="Murad R."/>
            <person name="Mortazavi A."/>
        </authorList>
    </citation>
    <scope>NUCLEOTIDE SEQUENCE [LARGE SCALE GENOMIC DNA]</scope>
    <source>
        <strain evidence="6 7">ALL</strain>
    </source>
</reference>
<feature type="compositionally biased region" description="Low complexity" evidence="3">
    <location>
        <begin position="41"/>
        <end position="66"/>
    </location>
</feature>
<feature type="disulfide bond" evidence="2">
    <location>
        <begin position="872"/>
        <end position="881"/>
    </location>
</feature>
<dbReference type="PROSITE" id="PS00010">
    <property type="entry name" value="ASX_HYDROXYL"/>
    <property type="match status" value="1"/>
</dbReference>
<evidence type="ECO:0000313" key="6">
    <source>
        <dbReference type="EMBL" id="TKR76129.1"/>
    </source>
</evidence>
<dbReference type="EMBL" id="AZBU02000005">
    <property type="protein sequence ID" value="TKR76129.1"/>
    <property type="molecule type" value="Genomic_DNA"/>
</dbReference>
<feature type="transmembrane region" description="Helical" evidence="4">
    <location>
        <begin position="1144"/>
        <end position="1167"/>
    </location>
</feature>
<feature type="transmembrane region" description="Helical" evidence="4">
    <location>
        <begin position="935"/>
        <end position="951"/>
    </location>
</feature>